<accession>A0ABU9DX99</accession>
<sequence>MNEQLTKADTYFLNTRFSLIVLVVIGNMLVPLFTTHTEAQAIVTAIFMFHMPVFVLVTGYFSKGFPQHPRVGAVLLKIVCQYVLFQSIYSTLDYAFFRTEGVIYSFWAPYWMLWFLFSHLCWKVLLLLFSRLKHPLAAALLLGLAAGYLPVDGIWLSFSRTLVFFPFFLAGYYIRPDLLLQVRSRHSVRLLAAAMLAAACALTGSGILSLPLDWLMSARTYSSLQHTEWYAAVYRLGLYGVQAVTATAFLMLQPVREGKWAEMGGRTLYVFLLHGLCLKLLAAAGLYQLTNNDLLLIGLVIVTAITLTLLLSHPQVKALTHSVIDPEPELWLRKLKPMRRRTL</sequence>
<dbReference type="EMBL" id="JBBPCC010000037">
    <property type="protein sequence ID" value="MEK8132871.1"/>
    <property type="molecule type" value="Genomic_DNA"/>
</dbReference>
<feature type="transmembrane region" description="Helical" evidence="3">
    <location>
        <begin position="232"/>
        <end position="255"/>
    </location>
</feature>
<comment type="subcellular location">
    <subcellularLocation>
        <location evidence="1">Membrane</location>
    </subcellularLocation>
</comment>
<feature type="domain" description="Acyltransferase 3" evidence="4">
    <location>
        <begin position="16"/>
        <end position="311"/>
    </location>
</feature>
<feature type="transmembrane region" description="Helical" evidence="3">
    <location>
        <begin position="136"/>
        <end position="156"/>
    </location>
</feature>
<evidence type="ECO:0000256" key="3">
    <source>
        <dbReference type="SAM" id="Phobius"/>
    </source>
</evidence>
<evidence type="ECO:0000313" key="6">
    <source>
        <dbReference type="Proteomes" id="UP001469365"/>
    </source>
</evidence>
<comment type="caution">
    <text evidence="5">The sequence shown here is derived from an EMBL/GenBank/DDBJ whole genome shotgun (WGS) entry which is preliminary data.</text>
</comment>
<feature type="transmembrane region" description="Helical" evidence="3">
    <location>
        <begin position="12"/>
        <end position="33"/>
    </location>
</feature>
<dbReference type="PANTHER" id="PTHR37312:SF1">
    <property type="entry name" value="MEMBRANE-BOUND ACYLTRANSFERASE YKRP-RELATED"/>
    <property type="match status" value="1"/>
</dbReference>
<dbReference type="Proteomes" id="UP001469365">
    <property type="component" value="Unassembled WGS sequence"/>
</dbReference>
<keyword evidence="3" id="KW-0812">Transmembrane</keyword>
<keyword evidence="5" id="KW-0012">Acyltransferase</keyword>
<dbReference type="RefSeq" id="WP_341419996.1">
    <property type="nucleotide sequence ID" value="NZ_JBBPCC010000037.1"/>
</dbReference>
<proteinExistence type="inferred from homology"/>
<gene>
    <name evidence="5" type="ORF">WMW72_33820</name>
</gene>
<dbReference type="InterPro" id="IPR002656">
    <property type="entry name" value="Acyl_transf_3_dom"/>
</dbReference>
<feature type="transmembrane region" description="Helical" evidence="3">
    <location>
        <begin position="294"/>
        <end position="312"/>
    </location>
</feature>
<dbReference type="PANTHER" id="PTHR37312">
    <property type="entry name" value="MEMBRANE-BOUND ACYLTRANSFERASE YKRP-RELATED"/>
    <property type="match status" value="1"/>
</dbReference>
<dbReference type="Pfam" id="PF01757">
    <property type="entry name" value="Acyl_transf_3"/>
    <property type="match status" value="1"/>
</dbReference>
<evidence type="ECO:0000313" key="5">
    <source>
        <dbReference type="EMBL" id="MEK8132871.1"/>
    </source>
</evidence>
<reference evidence="5 6" key="1">
    <citation type="submission" date="2024-04" db="EMBL/GenBank/DDBJ databases">
        <title>draft genome sequnece of Paenibacillus filicis.</title>
        <authorList>
            <person name="Kim D.-U."/>
        </authorList>
    </citation>
    <scope>NUCLEOTIDE SEQUENCE [LARGE SCALE GENOMIC DNA]</scope>
    <source>
        <strain evidence="5 6">KACC14197</strain>
    </source>
</reference>
<keyword evidence="3" id="KW-0472">Membrane</keyword>
<evidence type="ECO:0000259" key="4">
    <source>
        <dbReference type="Pfam" id="PF01757"/>
    </source>
</evidence>
<feature type="transmembrane region" description="Helical" evidence="3">
    <location>
        <begin position="74"/>
        <end position="97"/>
    </location>
</feature>
<feature type="transmembrane region" description="Helical" evidence="3">
    <location>
        <begin position="190"/>
        <end position="212"/>
    </location>
</feature>
<keyword evidence="6" id="KW-1185">Reference proteome</keyword>
<organism evidence="5 6">
    <name type="scientific">Paenibacillus filicis</name>
    <dbReference type="NCBI Taxonomy" id="669464"/>
    <lineage>
        <taxon>Bacteria</taxon>
        <taxon>Bacillati</taxon>
        <taxon>Bacillota</taxon>
        <taxon>Bacilli</taxon>
        <taxon>Bacillales</taxon>
        <taxon>Paenibacillaceae</taxon>
        <taxon>Paenibacillus</taxon>
    </lineage>
</organism>
<dbReference type="GO" id="GO:0016746">
    <property type="term" value="F:acyltransferase activity"/>
    <property type="evidence" value="ECO:0007669"/>
    <property type="project" value="UniProtKB-KW"/>
</dbReference>
<dbReference type="InterPro" id="IPR052734">
    <property type="entry name" value="Nod_factor_acetyltransferase"/>
</dbReference>
<feature type="transmembrane region" description="Helical" evidence="3">
    <location>
        <begin position="39"/>
        <end position="62"/>
    </location>
</feature>
<evidence type="ECO:0000256" key="1">
    <source>
        <dbReference type="ARBA" id="ARBA00004370"/>
    </source>
</evidence>
<name>A0ABU9DX99_9BACL</name>
<feature type="transmembrane region" description="Helical" evidence="3">
    <location>
        <begin position="267"/>
        <end position="288"/>
    </location>
</feature>
<evidence type="ECO:0000256" key="2">
    <source>
        <dbReference type="ARBA" id="ARBA00007400"/>
    </source>
</evidence>
<keyword evidence="5" id="KW-0808">Transferase</keyword>
<protein>
    <submittedName>
        <fullName evidence="5">Acyltransferase family protein</fullName>
    </submittedName>
</protein>
<feature type="transmembrane region" description="Helical" evidence="3">
    <location>
        <begin position="109"/>
        <end position="129"/>
    </location>
</feature>
<keyword evidence="3" id="KW-1133">Transmembrane helix</keyword>
<comment type="similarity">
    <text evidence="2">Belongs to the acyltransferase 3 family.</text>
</comment>